<keyword evidence="3" id="KW-0210">Decarboxylase</keyword>
<dbReference type="Proteomes" id="UP001370348">
    <property type="component" value="Chromosome"/>
</dbReference>
<accession>A0ABZ2M3E4</accession>
<dbReference type="Gene3D" id="1.20.1340.10">
    <property type="entry name" value="dopa decarboxylase, N-terminal domain"/>
    <property type="match status" value="1"/>
</dbReference>
<evidence type="ECO:0000256" key="3">
    <source>
        <dbReference type="ARBA" id="ARBA00022793"/>
    </source>
</evidence>
<comment type="cofactor">
    <cofactor evidence="1 6">
        <name>pyridoxal 5'-phosphate</name>
        <dbReference type="ChEBI" id="CHEBI:597326"/>
    </cofactor>
</comment>
<dbReference type="RefSeq" id="WP_394827126.1">
    <property type="nucleotide sequence ID" value="NZ_CP089984.1"/>
</dbReference>
<dbReference type="SUPFAM" id="SSF53383">
    <property type="entry name" value="PLP-dependent transferases"/>
    <property type="match status" value="1"/>
</dbReference>
<evidence type="ECO:0000256" key="1">
    <source>
        <dbReference type="ARBA" id="ARBA00001933"/>
    </source>
</evidence>
<protein>
    <submittedName>
        <fullName evidence="7">Pyridoxal-dependent decarboxylase</fullName>
    </submittedName>
</protein>
<dbReference type="InterPro" id="IPR015422">
    <property type="entry name" value="PyrdxlP-dep_Trfase_small"/>
</dbReference>
<reference evidence="7 8" key="1">
    <citation type="submission" date="2021-12" db="EMBL/GenBank/DDBJ databases">
        <title>Discovery of the Pendulisporaceae a myxobacterial family with distinct sporulation behavior and unique specialized metabolism.</title>
        <authorList>
            <person name="Garcia R."/>
            <person name="Popoff A."/>
            <person name="Bader C.D."/>
            <person name="Loehr J."/>
            <person name="Walesch S."/>
            <person name="Walt C."/>
            <person name="Boldt J."/>
            <person name="Bunk B."/>
            <person name="Haeckl F.J.F.P.J."/>
            <person name="Gunesch A.P."/>
            <person name="Birkelbach J."/>
            <person name="Nuebel U."/>
            <person name="Pietschmann T."/>
            <person name="Bach T."/>
            <person name="Mueller R."/>
        </authorList>
    </citation>
    <scope>NUCLEOTIDE SEQUENCE [LARGE SCALE GENOMIC DNA]</scope>
    <source>
        <strain evidence="7 8">MSr11954</strain>
    </source>
</reference>
<evidence type="ECO:0000256" key="5">
    <source>
        <dbReference type="ARBA" id="ARBA00023239"/>
    </source>
</evidence>
<dbReference type="PANTHER" id="PTHR11999">
    <property type="entry name" value="GROUP II PYRIDOXAL-5-PHOSPHATE DECARBOXYLASE"/>
    <property type="match status" value="1"/>
</dbReference>
<evidence type="ECO:0000313" key="8">
    <source>
        <dbReference type="Proteomes" id="UP001370348"/>
    </source>
</evidence>
<dbReference type="InterPro" id="IPR021115">
    <property type="entry name" value="Pyridoxal-P_BS"/>
</dbReference>
<dbReference type="InterPro" id="IPR015421">
    <property type="entry name" value="PyrdxlP-dep_Trfase_major"/>
</dbReference>
<evidence type="ECO:0000256" key="6">
    <source>
        <dbReference type="RuleBase" id="RU000382"/>
    </source>
</evidence>
<dbReference type="Gene3D" id="3.40.640.10">
    <property type="entry name" value="Type I PLP-dependent aspartate aminotransferase-like (Major domain)"/>
    <property type="match status" value="1"/>
</dbReference>
<dbReference type="Gene3D" id="3.90.1150.10">
    <property type="entry name" value="Aspartate Aminotransferase, domain 1"/>
    <property type="match status" value="1"/>
</dbReference>
<evidence type="ECO:0000256" key="4">
    <source>
        <dbReference type="ARBA" id="ARBA00022898"/>
    </source>
</evidence>
<dbReference type="PANTHER" id="PTHR11999:SF70">
    <property type="entry name" value="MIP05841P"/>
    <property type="match status" value="1"/>
</dbReference>
<name>A0ABZ2M3E4_9BACT</name>
<dbReference type="InterPro" id="IPR010977">
    <property type="entry name" value="Aromatic_deC"/>
</dbReference>
<comment type="similarity">
    <text evidence="2 6">Belongs to the group II decarboxylase family.</text>
</comment>
<keyword evidence="8" id="KW-1185">Reference proteome</keyword>
<evidence type="ECO:0000256" key="2">
    <source>
        <dbReference type="ARBA" id="ARBA00009533"/>
    </source>
</evidence>
<dbReference type="InterPro" id="IPR015424">
    <property type="entry name" value="PyrdxlP-dep_Trfase"/>
</dbReference>
<dbReference type="InterPro" id="IPR002129">
    <property type="entry name" value="PyrdxlP-dep_de-COase"/>
</dbReference>
<dbReference type="PRINTS" id="PR00800">
    <property type="entry name" value="YHDCRBOXLASE"/>
</dbReference>
<sequence length="497" mass="55063">MDDRSIGSTEETLDPESWEELRQLGHRMVDDMFSYFEDLRKRPVWQPMPEDVRARFQEPIPLTPQGAEEAYTDFTKLILPYVTGNAHPRFWGWVCGNGTGLSMLAEMLAAAINSSVDGFDDAGTYVEAQVIAWCKTMLGYRPEASGILLSGCSMANFVGLAVARNNLRDADVKQRGLAGTSPLIVYGSTEAHSSIQKAVQLLGLGTHALSRIPVDDAHRIDVRALASAIEHDRAAGRIPLAIIGTAGTVNTGAIDDLPALADLAARQRIWFHLDGAFGACAALSPALRPKLAGLERADSIAFDLHKWMYFPYEAGCVLVRSDAEHRAAFRYEAAYMAPSTRGLSAARSQPFTEYGPQLSRGFRALKIWMGIKEHGIDKFRRLIEQNVAQARYLAELVTASPELELLAPVSLNVVCLRYRFPGDDDQRNTLNRELLHRLQESGAAVPSHTVLNGRFALRVSITNHRSRREDFDFLVHEVEKLGRELVREPGRQPTGTR</sequence>
<proteinExistence type="inferred from homology"/>
<gene>
    <name evidence="7" type="ORF">LZC94_09460</name>
</gene>
<dbReference type="Pfam" id="PF00282">
    <property type="entry name" value="Pyridoxal_deC"/>
    <property type="match status" value="1"/>
</dbReference>
<keyword evidence="4 6" id="KW-0663">Pyridoxal phosphate</keyword>
<organism evidence="7 8">
    <name type="scientific">Pendulispora albinea</name>
    <dbReference type="NCBI Taxonomy" id="2741071"/>
    <lineage>
        <taxon>Bacteria</taxon>
        <taxon>Pseudomonadati</taxon>
        <taxon>Myxococcota</taxon>
        <taxon>Myxococcia</taxon>
        <taxon>Myxococcales</taxon>
        <taxon>Sorangiineae</taxon>
        <taxon>Pendulisporaceae</taxon>
        <taxon>Pendulispora</taxon>
    </lineage>
</organism>
<keyword evidence="5 6" id="KW-0456">Lyase</keyword>
<dbReference type="EMBL" id="CP089984">
    <property type="protein sequence ID" value="WXB17492.1"/>
    <property type="molecule type" value="Genomic_DNA"/>
</dbReference>
<evidence type="ECO:0000313" key="7">
    <source>
        <dbReference type="EMBL" id="WXB17492.1"/>
    </source>
</evidence>
<dbReference type="PROSITE" id="PS00392">
    <property type="entry name" value="DDC_GAD_HDC_YDC"/>
    <property type="match status" value="1"/>
</dbReference>